<organism evidence="5 6">
    <name type="scientific">Gemmobacter caeni</name>
    <dbReference type="NCBI Taxonomy" id="589035"/>
    <lineage>
        <taxon>Bacteria</taxon>
        <taxon>Pseudomonadati</taxon>
        <taxon>Pseudomonadota</taxon>
        <taxon>Alphaproteobacteria</taxon>
        <taxon>Rhodobacterales</taxon>
        <taxon>Paracoccaceae</taxon>
        <taxon>Gemmobacter</taxon>
    </lineage>
</organism>
<dbReference type="GO" id="GO:0004045">
    <property type="term" value="F:peptidyl-tRNA hydrolase activity"/>
    <property type="evidence" value="ECO:0007669"/>
    <property type="project" value="UniProtKB-EC"/>
</dbReference>
<name>A0A2T6B9A1_9RHOB</name>
<gene>
    <name evidence="5" type="ORF">C8N34_102476</name>
</gene>
<dbReference type="Proteomes" id="UP000244224">
    <property type="component" value="Unassembled WGS sequence"/>
</dbReference>
<evidence type="ECO:0000256" key="4">
    <source>
        <dbReference type="SAM" id="MobiDB-lite"/>
    </source>
</evidence>
<evidence type="ECO:0000256" key="1">
    <source>
        <dbReference type="ARBA" id="ARBA00013260"/>
    </source>
</evidence>
<dbReference type="EMBL" id="QBKP01000002">
    <property type="protein sequence ID" value="PTX52657.1"/>
    <property type="molecule type" value="Genomic_DNA"/>
</dbReference>
<evidence type="ECO:0000256" key="2">
    <source>
        <dbReference type="ARBA" id="ARBA00022801"/>
    </source>
</evidence>
<reference evidence="5 6" key="1">
    <citation type="submission" date="2018-04" db="EMBL/GenBank/DDBJ databases">
        <title>Genomic Encyclopedia of Archaeal and Bacterial Type Strains, Phase II (KMG-II): from individual species to whole genera.</title>
        <authorList>
            <person name="Goeker M."/>
        </authorList>
    </citation>
    <scope>NUCLEOTIDE SEQUENCE [LARGE SCALE GENOMIC DNA]</scope>
    <source>
        <strain evidence="5 6">DSM 21823</strain>
    </source>
</reference>
<sequence>MSDGKAHAQSGHAYTDTLLHALQHDDPRASAYARLRPGTKVCLNGGSHAEMLRLLDRLSATPLPHIAIIDSGHVEPPDFDGSPVLTAIGVGPIRRSEAPPFLKRLPLWARPAGPEGVPDRPATSGSPRPPLWVPAITGCRSSPHPRQPVSPRKGPHE</sequence>
<dbReference type="Gene3D" id="3.40.1490.10">
    <property type="entry name" value="Bit1"/>
    <property type="match status" value="1"/>
</dbReference>
<evidence type="ECO:0000256" key="3">
    <source>
        <dbReference type="ARBA" id="ARBA00048707"/>
    </source>
</evidence>
<proteinExistence type="predicted"/>
<comment type="catalytic activity">
    <reaction evidence="3">
        <text>an N-acyl-L-alpha-aminoacyl-tRNA + H2O = an N-acyl-L-amino acid + a tRNA + H(+)</text>
        <dbReference type="Rhea" id="RHEA:54448"/>
        <dbReference type="Rhea" id="RHEA-COMP:10123"/>
        <dbReference type="Rhea" id="RHEA-COMP:13883"/>
        <dbReference type="ChEBI" id="CHEBI:15377"/>
        <dbReference type="ChEBI" id="CHEBI:15378"/>
        <dbReference type="ChEBI" id="CHEBI:59874"/>
        <dbReference type="ChEBI" id="CHEBI:78442"/>
        <dbReference type="ChEBI" id="CHEBI:138191"/>
        <dbReference type="EC" id="3.1.1.29"/>
    </reaction>
</comment>
<feature type="region of interest" description="Disordered" evidence="4">
    <location>
        <begin position="108"/>
        <end position="157"/>
    </location>
</feature>
<dbReference type="EC" id="3.1.1.29" evidence="1"/>
<dbReference type="OrthoDB" id="305758at2"/>
<dbReference type="InterPro" id="IPR023476">
    <property type="entry name" value="Pep_tRNA_hydro_II_dom_sf"/>
</dbReference>
<evidence type="ECO:0000313" key="5">
    <source>
        <dbReference type="EMBL" id="PTX52657.1"/>
    </source>
</evidence>
<keyword evidence="6" id="KW-1185">Reference proteome</keyword>
<keyword evidence="2 5" id="KW-0378">Hydrolase</keyword>
<accession>A0A2T6B9A1</accession>
<dbReference type="Pfam" id="PF01981">
    <property type="entry name" value="PTH2"/>
    <property type="match status" value="1"/>
</dbReference>
<comment type="caution">
    <text evidence="5">The sequence shown here is derived from an EMBL/GenBank/DDBJ whole genome shotgun (WGS) entry which is preliminary data.</text>
</comment>
<dbReference type="InterPro" id="IPR002833">
    <property type="entry name" value="PTH2"/>
</dbReference>
<protein>
    <recommendedName>
        <fullName evidence="1">peptidyl-tRNA hydrolase</fullName>
        <ecNumber evidence="1">3.1.1.29</ecNumber>
    </recommendedName>
</protein>
<evidence type="ECO:0000313" key="6">
    <source>
        <dbReference type="Proteomes" id="UP000244224"/>
    </source>
</evidence>
<dbReference type="SUPFAM" id="SSF102462">
    <property type="entry name" value="Peptidyl-tRNA hydrolase II"/>
    <property type="match status" value="1"/>
</dbReference>
<dbReference type="AlphaFoldDB" id="A0A2T6B9A1"/>